<evidence type="ECO:0000256" key="2">
    <source>
        <dbReference type="SAM" id="Phobius"/>
    </source>
</evidence>
<keyword evidence="2" id="KW-0472">Membrane</keyword>
<dbReference type="AlphaFoldDB" id="A0AAW0EPF8"/>
<feature type="signal peptide" evidence="3">
    <location>
        <begin position="1"/>
        <end position="31"/>
    </location>
</feature>
<evidence type="ECO:0000256" key="3">
    <source>
        <dbReference type="SAM" id="SignalP"/>
    </source>
</evidence>
<sequence length="974" mass="101460">MMTLPCRRRVVATRVSLLTVLACVTVAVCCAHPAWLPKENLEELPVTPPPYDTETQDLVAPMLAMGLGPMGAGAYVLEPSSSSSISNVVACARADAGALLAPVTVTTIDALFASLAGVPTRLDVHHRCYLEDPHGDTPPQCVATLASTAADCGGAVEDAIGPHLAGADSSSNDGRAASGVLPTSAAVLAAYVRVWGPQRLRLERSLRRTREAVAAFTDVHALVQRAAAAASSGVAESETRLLLARATAQVATVATAAYDRVVEKYHVLDTWTTPSLGIVPASGPRRSEGGGGESDPSAVIGPDVVKCPVSSFVRRLLWGDEPLLTVVHDVMGLTLEMADSMHSKQLRPAVRGLECVQVLTALAVMALEDEAVRVVAGMVATGAMTSTSVWSLDDFALVAPDRNIGLRQRQLWSLSYAFGRVADPAVAGDLVGGVDVAECMRRAALVVPDAVLGTVPPSIYWCLYNTSMAEMAPTAVRRGSLATREDAAASSPSRTQCRWGWGEWDGRCGGAAAQLDRARCALCPPGSAGDGEGHCVCGNATALYATLTDGCVAKGPVHDAPGVRVLHSGGNDNPVVIAGDGAAPVALVSVQLPRTAAIGDPSAYLRVDVTCSDGGHGGGGTWLTATPSGDRRASCAAAVEYERQYERVGVRHTDDRSALHFITYAESMTISATATAAFYGETCAMTVTVGSTLRRTSRTVAAGSWTFMPGAMPLRLIAYSYVHTGSTAAAMASSAESPPPCEAALAARTDSAAAGAVHTGVCRVTDEQLGVFVAAQRYRLFGMATEMVAGARVRHSAGTPEDAAFTATALALSKRSTMRVYLEGDGAVATREILWAATLTPRTTPLAANAWHAVWYANVSADVWRRVRWVRVRVMDAESTSAFASVEEAVACRYDDTNNTDGGGVTSSASGSGDDHGGRVGEGGAVSTTAGRYGVGYVAAIAVVSVLLVALLCLFGLLFYLLSMTDKWPKKLLT</sequence>
<feature type="region of interest" description="Disordered" evidence="1">
    <location>
        <begin position="901"/>
        <end position="921"/>
    </location>
</feature>
<comment type="caution">
    <text evidence="4">The sequence shown here is derived from an EMBL/GenBank/DDBJ whole genome shotgun (WGS) entry which is preliminary data.</text>
</comment>
<keyword evidence="3" id="KW-0732">Signal</keyword>
<evidence type="ECO:0000256" key="1">
    <source>
        <dbReference type="SAM" id="MobiDB-lite"/>
    </source>
</evidence>
<feature type="chain" id="PRO_5043821903" evidence="3">
    <location>
        <begin position="32"/>
        <end position="974"/>
    </location>
</feature>
<evidence type="ECO:0000313" key="4">
    <source>
        <dbReference type="EMBL" id="KAK7195600.1"/>
    </source>
</evidence>
<accession>A0AAW0EPF8</accession>
<organism evidence="4 5">
    <name type="scientific">Novymonas esmeraldas</name>
    <dbReference type="NCBI Taxonomy" id="1808958"/>
    <lineage>
        <taxon>Eukaryota</taxon>
        <taxon>Discoba</taxon>
        <taxon>Euglenozoa</taxon>
        <taxon>Kinetoplastea</taxon>
        <taxon>Metakinetoplastina</taxon>
        <taxon>Trypanosomatida</taxon>
        <taxon>Trypanosomatidae</taxon>
        <taxon>Novymonas</taxon>
    </lineage>
</organism>
<dbReference type="EMBL" id="JAECZO010000057">
    <property type="protein sequence ID" value="KAK7195600.1"/>
    <property type="molecule type" value="Genomic_DNA"/>
</dbReference>
<reference evidence="4 5" key="1">
    <citation type="journal article" date="2021" name="MBio">
        <title>A New Model Trypanosomatid, Novymonas esmeraldas: Genomic Perception of Its 'Candidatus Pandoraea novymonadis' Endosymbiont.</title>
        <authorList>
            <person name="Zakharova A."/>
            <person name="Saura A."/>
            <person name="Butenko A."/>
            <person name="Podesvova L."/>
            <person name="Warmusova S."/>
            <person name="Kostygov A.Y."/>
            <person name="Nenarokova A."/>
            <person name="Lukes J."/>
            <person name="Opperdoes F.R."/>
            <person name="Yurchenko V."/>
        </authorList>
    </citation>
    <scope>NUCLEOTIDE SEQUENCE [LARGE SCALE GENOMIC DNA]</scope>
    <source>
        <strain evidence="4 5">E262AT.01</strain>
    </source>
</reference>
<evidence type="ECO:0000313" key="5">
    <source>
        <dbReference type="Proteomes" id="UP001430356"/>
    </source>
</evidence>
<gene>
    <name evidence="4" type="ORF">NESM_000488700</name>
</gene>
<proteinExistence type="predicted"/>
<dbReference type="Proteomes" id="UP001430356">
    <property type="component" value="Unassembled WGS sequence"/>
</dbReference>
<protein>
    <submittedName>
        <fullName evidence="4">Uncharacterized protein</fullName>
    </submittedName>
</protein>
<keyword evidence="5" id="KW-1185">Reference proteome</keyword>
<name>A0AAW0EPF8_9TRYP</name>
<feature type="transmembrane region" description="Helical" evidence="2">
    <location>
        <begin position="937"/>
        <end position="962"/>
    </location>
</feature>
<keyword evidence="2" id="KW-1133">Transmembrane helix</keyword>
<keyword evidence="2" id="KW-0812">Transmembrane</keyword>